<evidence type="ECO:0000313" key="1">
    <source>
        <dbReference type="EMBL" id="AZK45573.1"/>
    </source>
</evidence>
<name>A0A3Q8S3X8_9BACL</name>
<protein>
    <submittedName>
        <fullName evidence="1">YheC/YheD family protein</fullName>
    </submittedName>
</protein>
<dbReference type="OrthoDB" id="7869153at2"/>
<organism evidence="1 2">
    <name type="scientific">Paenibacillus lentus</name>
    <dbReference type="NCBI Taxonomy" id="1338368"/>
    <lineage>
        <taxon>Bacteria</taxon>
        <taxon>Bacillati</taxon>
        <taxon>Bacillota</taxon>
        <taxon>Bacilli</taxon>
        <taxon>Bacillales</taxon>
        <taxon>Paenibacillaceae</taxon>
        <taxon>Paenibacillus</taxon>
    </lineage>
</organism>
<dbReference type="Pfam" id="PF14398">
    <property type="entry name" value="ATPgrasp_YheCD"/>
    <property type="match status" value="1"/>
</dbReference>
<reference evidence="1 2" key="1">
    <citation type="submission" date="2018-11" db="EMBL/GenBank/DDBJ databases">
        <title>Genome sequencing of Paenibacillus lentus DSM25539(T).</title>
        <authorList>
            <person name="Kook J.-K."/>
            <person name="Park S.-N."/>
            <person name="Lim Y.K."/>
        </authorList>
    </citation>
    <scope>NUCLEOTIDE SEQUENCE [LARGE SCALE GENOMIC DNA]</scope>
    <source>
        <strain evidence="1 2">DSM 25539</strain>
    </source>
</reference>
<dbReference type="Gene3D" id="3.30.470.20">
    <property type="entry name" value="ATP-grasp fold, B domain"/>
    <property type="match status" value="1"/>
</dbReference>
<dbReference type="AlphaFoldDB" id="A0A3Q8S3X8"/>
<keyword evidence="2" id="KW-1185">Reference proteome</keyword>
<dbReference type="SUPFAM" id="SSF56059">
    <property type="entry name" value="Glutathione synthetase ATP-binding domain-like"/>
    <property type="match status" value="1"/>
</dbReference>
<gene>
    <name evidence="1" type="ORF">EIM92_04645</name>
</gene>
<evidence type="ECO:0000313" key="2">
    <source>
        <dbReference type="Proteomes" id="UP000273145"/>
    </source>
</evidence>
<dbReference type="EMBL" id="CP034248">
    <property type="protein sequence ID" value="AZK45573.1"/>
    <property type="molecule type" value="Genomic_DNA"/>
</dbReference>
<sequence length="259" mass="30188">MAIQRVASKWEKTKALHKKEHISLYIPETRKYSIDQMQEMLDTYELVYIKPDRGTYGIGVMCADIWRDDIDEDAEPKFRLQFGTQSEIHPNIESLHQSIEEKIGTKPYLIQKGISLLTYKRRKFDIRALVQKTPNNTWETTAFIGRIAAPHRIVTNHHSGGSVLPIEDLLGPYLTPSQFLELYKEMKNLGVHVASELSRKYPRLKEIGLDLAIDEQYHIWILEVNTKPALFPFKWLQDKSIYKKVRRYAVAYGRLKSAK</sequence>
<accession>A0A3Q8S3X8</accession>
<dbReference type="InterPro" id="IPR026838">
    <property type="entry name" value="YheC/D"/>
</dbReference>
<dbReference type="RefSeq" id="WP_125081682.1">
    <property type="nucleotide sequence ID" value="NZ_CP034248.1"/>
</dbReference>
<proteinExistence type="predicted"/>
<dbReference type="Proteomes" id="UP000273145">
    <property type="component" value="Chromosome"/>
</dbReference>
<dbReference type="KEGG" id="plen:EIM92_04645"/>